<evidence type="ECO:0000313" key="3">
    <source>
        <dbReference type="Proteomes" id="UP000031572"/>
    </source>
</evidence>
<dbReference type="Proteomes" id="UP000031572">
    <property type="component" value="Unassembled WGS sequence"/>
</dbReference>
<dbReference type="RefSeq" id="WP_040041952.1">
    <property type="nucleotide sequence ID" value="NZ_JWJG01000028.1"/>
</dbReference>
<dbReference type="AlphaFoldDB" id="A0A0C2BZ88"/>
<gene>
    <name evidence="2" type="ORF">TSA66_24815</name>
</gene>
<sequence length="131" mass="14679">MNNPTRESGIPVLTEVIAPPQAAPAPQAPAEDSASSETVQAEQPQQQAAAEWDEERWTRLEREVRERVLHQVLERIDFVLEQRVRDSLADVLQLAVENLAAEIRSGLHHTVKDVVTRAVTQEISKLQSTKK</sequence>
<proteinExistence type="predicted"/>
<comment type="caution">
    <text evidence="2">The sequence shown here is derived from an EMBL/GenBank/DDBJ whole genome shotgun (WGS) entry which is preliminary data.</text>
</comment>
<dbReference type="EMBL" id="JWJG01000028">
    <property type="protein sequence ID" value="KIF83326.1"/>
    <property type="molecule type" value="Genomic_DNA"/>
</dbReference>
<evidence type="ECO:0000256" key="1">
    <source>
        <dbReference type="SAM" id="MobiDB-lite"/>
    </source>
</evidence>
<name>A0A0C2BZ88_9BURK</name>
<accession>A0A0C2BZ88</accession>
<reference evidence="2 3" key="1">
    <citation type="submission" date="2014-12" db="EMBL/GenBank/DDBJ databases">
        <title>Denitrispirillum autotrophicum gen. nov., sp. nov., Denitrifying, Facultatively Autotrophic Bacteria Isolated from Rice Paddy Soil.</title>
        <authorList>
            <person name="Ishii S."/>
            <person name="Ashida N."/>
            <person name="Ohno H."/>
            <person name="Otsuka S."/>
            <person name="Yokota A."/>
            <person name="Senoo K."/>
        </authorList>
    </citation>
    <scope>NUCLEOTIDE SEQUENCE [LARGE SCALE GENOMIC DNA]</scope>
    <source>
        <strain evidence="2 3">TSA66</strain>
    </source>
</reference>
<organism evidence="2 3">
    <name type="scientific">Noviherbaspirillum autotrophicum</name>
    <dbReference type="NCBI Taxonomy" id="709839"/>
    <lineage>
        <taxon>Bacteria</taxon>
        <taxon>Pseudomonadati</taxon>
        <taxon>Pseudomonadota</taxon>
        <taxon>Betaproteobacteria</taxon>
        <taxon>Burkholderiales</taxon>
        <taxon>Oxalobacteraceae</taxon>
        <taxon>Noviherbaspirillum</taxon>
    </lineage>
</organism>
<protein>
    <submittedName>
        <fullName evidence="2">Uncharacterized protein</fullName>
    </submittedName>
</protein>
<keyword evidence="3" id="KW-1185">Reference proteome</keyword>
<dbReference type="STRING" id="709839.TSA66_24815"/>
<dbReference type="OrthoDB" id="8779130at2"/>
<feature type="compositionally biased region" description="Low complexity" evidence="1">
    <location>
        <begin position="40"/>
        <end position="50"/>
    </location>
</feature>
<feature type="region of interest" description="Disordered" evidence="1">
    <location>
        <begin position="18"/>
        <end position="53"/>
    </location>
</feature>
<evidence type="ECO:0000313" key="2">
    <source>
        <dbReference type="EMBL" id="KIF83326.1"/>
    </source>
</evidence>